<feature type="region of interest" description="Disordered" evidence="1">
    <location>
        <begin position="157"/>
        <end position="214"/>
    </location>
</feature>
<sequence>MDVTSLLNAGSLAVEQKRLEGLRIGRNRTPWDAGGYSLPITTKTPISPPNQPHQDNYFDDRPMDAPSSPRHKLSDSRSSLSSFASSIQSTTHSRFSSMSTASGSHSLNTITGELISPKTMTMELASPSVTNPPEVMALDSRTKDAGIDEACEILAPIAENRLSPEDSTEEPNKAHLGYPRPSSPSDAILIKRASVPSLRLDTREGSSSVTPQQL</sequence>
<evidence type="ECO:0000313" key="3">
    <source>
        <dbReference type="Proteomes" id="UP000696280"/>
    </source>
</evidence>
<proteinExistence type="predicted"/>
<evidence type="ECO:0000313" key="2">
    <source>
        <dbReference type="EMBL" id="CAG8949794.1"/>
    </source>
</evidence>
<dbReference type="Proteomes" id="UP000696280">
    <property type="component" value="Unassembled WGS sequence"/>
</dbReference>
<accession>A0A9N9KM19</accession>
<protein>
    <submittedName>
        <fullName evidence="2">Uncharacterized protein</fullName>
    </submittedName>
</protein>
<evidence type="ECO:0000256" key="1">
    <source>
        <dbReference type="SAM" id="MobiDB-lite"/>
    </source>
</evidence>
<dbReference type="EMBL" id="CAJVRL010000025">
    <property type="protein sequence ID" value="CAG8949794.1"/>
    <property type="molecule type" value="Genomic_DNA"/>
</dbReference>
<feature type="region of interest" description="Disordered" evidence="1">
    <location>
        <begin position="35"/>
        <end position="80"/>
    </location>
</feature>
<keyword evidence="3" id="KW-1185">Reference proteome</keyword>
<name>A0A9N9KM19_9HELO</name>
<gene>
    <name evidence="2" type="ORF">HYFRA_00004117</name>
</gene>
<organism evidence="2 3">
    <name type="scientific">Hymenoscyphus fraxineus</name>
    <dbReference type="NCBI Taxonomy" id="746836"/>
    <lineage>
        <taxon>Eukaryota</taxon>
        <taxon>Fungi</taxon>
        <taxon>Dikarya</taxon>
        <taxon>Ascomycota</taxon>
        <taxon>Pezizomycotina</taxon>
        <taxon>Leotiomycetes</taxon>
        <taxon>Helotiales</taxon>
        <taxon>Helotiaceae</taxon>
        <taxon>Hymenoscyphus</taxon>
    </lineage>
</organism>
<comment type="caution">
    <text evidence="2">The sequence shown here is derived from an EMBL/GenBank/DDBJ whole genome shotgun (WGS) entry which is preliminary data.</text>
</comment>
<dbReference type="AlphaFoldDB" id="A0A9N9KM19"/>
<dbReference type="OrthoDB" id="3559118at2759"/>
<reference evidence="2" key="1">
    <citation type="submission" date="2021-07" db="EMBL/GenBank/DDBJ databases">
        <authorList>
            <person name="Durling M."/>
        </authorList>
    </citation>
    <scope>NUCLEOTIDE SEQUENCE</scope>
</reference>
<feature type="compositionally biased region" description="Polar residues" evidence="1">
    <location>
        <begin position="205"/>
        <end position="214"/>
    </location>
</feature>